<feature type="region of interest" description="Disordered" evidence="1">
    <location>
        <begin position="33"/>
        <end position="55"/>
    </location>
</feature>
<evidence type="ECO:0000313" key="2">
    <source>
        <dbReference type="EMBL" id="SDK28686.1"/>
    </source>
</evidence>
<dbReference type="InterPro" id="IPR047753">
    <property type="entry name" value="YtzI-like"/>
</dbReference>
<organism evidence="2 3">
    <name type="scientific">Sediminibacillus albus</name>
    <dbReference type="NCBI Taxonomy" id="407036"/>
    <lineage>
        <taxon>Bacteria</taxon>
        <taxon>Bacillati</taxon>
        <taxon>Bacillota</taxon>
        <taxon>Bacilli</taxon>
        <taxon>Bacillales</taxon>
        <taxon>Bacillaceae</taxon>
        <taxon>Sediminibacillus</taxon>
    </lineage>
</organism>
<evidence type="ECO:0000313" key="3">
    <source>
        <dbReference type="Proteomes" id="UP000198694"/>
    </source>
</evidence>
<dbReference type="AlphaFoldDB" id="A0A1G9AMS6"/>
<keyword evidence="2" id="KW-0675">Receptor</keyword>
<dbReference type="STRING" id="407036.SAMN05216243_2621"/>
<dbReference type="Proteomes" id="UP000198694">
    <property type="component" value="Unassembled WGS sequence"/>
</dbReference>
<reference evidence="2 3" key="1">
    <citation type="submission" date="2016-10" db="EMBL/GenBank/DDBJ databases">
        <authorList>
            <person name="de Groot N.N."/>
        </authorList>
    </citation>
    <scope>NUCLEOTIDE SEQUENCE [LARGE SCALE GENOMIC DNA]</scope>
    <source>
        <strain evidence="2 3">CGMCC 1.6502</strain>
    </source>
</reference>
<protein>
    <submittedName>
        <fullName evidence="2">Tumour necrosis factor receptor superfamily member 19</fullName>
    </submittedName>
</protein>
<dbReference type="NCBIfam" id="NF033232">
    <property type="entry name" value="small_YtzI"/>
    <property type="match status" value="1"/>
</dbReference>
<name>A0A1G9AMS6_9BACI</name>
<dbReference type="EMBL" id="FNFL01000004">
    <property type="protein sequence ID" value="SDK28686.1"/>
    <property type="molecule type" value="Genomic_DNA"/>
</dbReference>
<dbReference type="OrthoDB" id="2974225at2"/>
<keyword evidence="3" id="KW-1185">Reference proteome</keyword>
<evidence type="ECO:0000256" key="1">
    <source>
        <dbReference type="SAM" id="MobiDB-lite"/>
    </source>
</evidence>
<gene>
    <name evidence="2" type="ORF">SAMN05216243_2621</name>
</gene>
<proteinExistence type="predicted"/>
<accession>A0A1G9AMS6</accession>
<sequence>MMIIVTIICALVVALVIGLSLLTTSKGYAYKHTVDPHPDQQATEEKNEYNDKMAD</sequence>